<protein>
    <submittedName>
        <fullName evidence="2">Putative transposase</fullName>
    </submittedName>
</protein>
<evidence type="ECO:0000313" key="3">
    <source>
        <dbReference type="Proteomes" id="UP000252707"/>
    </source>
</evidence>
<evidence type="ECO:0000313" key="2">
    <source>
        <dbReference type="EMBL" id="RCX32261.1"/>
    </source>
</evidence>
<dbReference type="GO" id="GO:0004803">
    <property type="term" value="F:transposase activity"/>
    <property type="evidence" value="ECO:0007669"/>
    <property type="project" value="InterPro"/>
</dbReference>
<feature type="domain" description="Transposase IS200-like" evidence="1">
    <location>
        <begin position="9"/>
        <end position="123"/>
    </location>
</feature>
<dbReference type="Proteomes" id="UP000252707">
    <property type="component" value="Unassembled WGS sequence"/>
</dbReference>
<name>A0A369CFD4_9GAMM</name>
<dbReference type="PANTHER" id="PTHR34322:SF2">
    <property type="entry name" value="TRANSPOSASE IS200-LIKE DOMAIN-CONTAINING PROTEIN"/>
    <property type="match status" value="1"/>
</dbReference>
<sequence>MARLARVVAPGLPHHITQRGNRRQNTFFRDDDFRVYIDLMATWCAHYGVAVWAYCLMSNHVHLIAVPEEANGLAPAISEAHRRYSRHINFREGWRGHLWQGRFASFPMEETHLLAAAQYVERNPVAAGMVKAAGDYPWSSARAHLDGRDDRLVRVGPLLEMVSDWGAFLEEPLP</sequence>
<dbReference type="SUPFAM" id="SSF143422">
    <property type="entry name" value="Transposase IS200-like"/>
    <property type="match status" value="1"/>
</dbReference>
<dbReference type="GO" id="GO:0003677">
    <property type="term" value="F:DNA binding"/>
    <property type="evidence" value="ECO:0007669"/>
    <property type="project" value="InterPro"/>
</dbReference>
<comment type="caution">
    <text evidence="2">The sequence shown here is derived from an EMBL/GenBank/DDBJ whole genome shotgun (WGS) entry which is preliminary data.</text>
</comment>
<dbReference type="EMBL" id="QPJY01000002">
    <property type="protein sequence ID" value="RCX32261.1"/>
    <property type="molecule type" value="Genomic_DNA"/>
</dbReference>
<gene>
    <name evidence="2" type="ORF">DFQ59_102623</name>
</gene>
<organism evidence="2 3">
    <name type="scientific">Thioalbus denitrificans</name>
    <dbReference type="NCBI Taxonomy" id="547122"/>
    <lineage>
        <taxon>Bacteria</taxon>
        <taxon>Pseudomonadati</taxon>
        <taxon>Pseudomonadota</taxon>
        <taxon>Gammaproteobacteria</taxon>
        <taxon>Chromatiales</taxon>
        <taxon>Ectothiorhodospiraceae</taxon>
        <taxon>Thioalbus</taxon>
    </lineage>
</organism>
<dbReference type="Gene3D" id="3.30.70.1290">
    <property type="entry name" value="Transposase IS200-like"/>
    <property type="match status" value="1"/>
</dbReference>
<proteinExistence type="predicted"/>
<dbReference type="AlphaFoldDB" id="A0A369CFD4"/>
<reference evidence="2 3" key="1">
    <citation type="submission" date="2018-07" db="EMBL/GenBank/DDBJ databases">
        <title>Genomic Encyclopedia of Type Strains, Phase IV (KMG-IV): sequencing the most valuable type-strain genomes for metagenomic binning, comparative biology and taxonomic classification.</title>
        <authorList>
            <person name="Goeker M."/>
        </authorList>
    </citation>
    <scope>NUCLEOTIDE SEQUENCE [LARGE SCALE GENOMIC DNA]</scope>
    <source>
        <strain evidence="2 3">DSM 26407</strain>
    </source>
</reference>
<dbReference type="GO" id="GO:0006313">
    <property type="term" value="P:DNA transposition"/>
    <property type="evidence" value="ECO:0007669"/>
    <property type="project" value="InterPro"/>
</dbReference>
<evidence type="ECO:0000259" key="1">
    <source>
        <dbReference type="SMART" id="SM01321"/>
    </source>
</evidence>
<dbReference type="InterPro" id="IPR002686">
    <property type="entry name" value="Transposase_17"/>
</dbReference>
<keyword evidence="3" id="KW-1185">Reference proteome</keyword>
<dbReference type="InterPro" id="IPR036515">
    <property type="entry name" value="Transposase_17_sf"/>
</dbReference>
<dbReference type="PANTHER" id="PTHR34322">
    <property type="entry name" value="TRANSPOSASE, Y1_TNP DOMAIN-CONTAINING"/>
    <property type="match status" value="1"/>
</dbReference>
<accession>A0A369CFD4</accession>
<dbReference type="RefSeq" id="WP_245937212.1">
    <property type="nucleotide sequence ID" value="NZ_QPJY01000002.1"/>
</dbReference>
<dbReference type="SMART" id="SM01321">
    <property type="entry name" value="Y1_Tnp"/>
    <property type="match status" value="1"/>
</dbReference>
<dbReference type="Pfam" id="PF01797">
    <property type="entry name" value="Y1_Tnp"/>
    <property type="match status" value="1"/>
</dbReference>